<evidence type="ECO:0000313" key="2">
    <source>
        <dbReference type="EMBL" id="AXY67605.1"/>
    </source>
</evidence>
<feature type="domain" description="J" evidence="1">
    <location>
        <begin position="5"/>
        <end position="70"/>
    </location>
</feature>
<dbReference type="KEGG" id="tsq:D3A95_04080"/>
<organism evidence="2 3">
    <name type="scientific">Thermosynechococcus sichuanensis E542</name>
    <dbReference type="NCBI Taxonomy" id="2016101"/>
    <lineage>
        <taxon>Bacteria</taxon>
        <taxon>Bacillati</taxon>
        <taxon>Cyanobacteriota</taxon>
        <taxon>Cyanophyceae</taxon>
        <taxon>Acaryochloridales</taxon>
        <taxon>Thermosynechococcaceae</taxon>
        <taxon>Thermosynechococcus</taxon>
        <taxon>Thermosynechococcus sichuanensis</taxon>
    </lineage>
</organism>
<dbReference type="InterPro" id="IPR001623">
    <property type="entry name" value="DnaJ_domain"/>
</dbReference>
<sequence length="214" mass="24833">MSQPNPYATLQVAVTATQAEIKAAYRRLVKQYHPDYHPSDRSSHERMAAINAAYEILGDEQCRQAYDAQHRVQQTRARPNVQRSQAADRELEQWLVLTYNPVSRIIEAVLRSLPRQIDALAADPFDDDLMEHFLTYLQDCRRALTRARYTFQAQPNPAAVAKVAAHLYYCLNQLVDGLDELEQFSHSYDDRYLHTGQELFRIAHRLFAECRLVR</sequence>
<reference evidence="3" key="1">
    <citation type="submission" date="2018-09" db="EMBL/GenBank/DDBJ databases">
        <title>Complete genome sequence of thermophilic cyanobacteria strain Thermosynechococcus elongatus PKUAC-SCTE542.</title>
        <authorList>
            <person name="Liang Y."/>
            <person name="Tang J."/>
            <person name="Daroch M."/>
        </authorList>
    </citation>
    <scope>NUCLEOTIDE SEQUENCE [LARGE SCALE GENOMIC DNA]</scope>
    <source>
        <strain evidence="3">E542</strain>
    </source>
</reference>
<name>A0A3B7MDC5_9CYAN</name>
<dbReference type="PROSITE" id="PS50076">
    <property type="entry name" value="DNAJ_2"/>
    <property type="match status" value="1"/>
</dbReference>
<protein>
    <submittedName>
        <fullName evidence="2">J domain-containing protein</fullName>
    </submittedName>
</protein>
<dbReference type="RefSeq" id="WP_181496372.1">
    <property type="nucleotide sequence ID" value="NZ_CP032152.1"/>
</dbReference>
<dbReference type="InterPro" id="IPR050817">
    <property type="entry name" value="DjlA_DnaK_co-chaperone"/>
</dbReference>
<dbReference type="CDD" id="cd06257">
    <property type="entry name" value="DnaJ"/>
    <property type="match status" value="1"/>
</dbReference>
<gene>
    <name evidence="2" type="ORF">D3A95_04080</name>
</gene>
<dbReference type="InterPro" id="IPR036869">
    <property type="entry name" value="J_dom_sf"/>
</dbReference>
<accession>A0A3B7MDC5</accession>
<dbReference type="AlphaFoldDB" id="A0A3B7MDC5"/>
<dbReference type="EMBL" id="CP032152">
    <property type="protein sequence ID" value="AXY67605.1"/>
    <property type="molecule type" value="Genomic_DNA"/>
</dbReference>
<dbReference type="SMART" id="SM00271">
    <property type="entry name" value="DnaJ"/>
    <property type="match status" value="1"/>
</dbReference>
<dbReference type="PRINTS" id="PR00625">
    <property type="entry name" value="JDOMAIN"/>
</dbReference>
<evidence type="ECO:0000259" key="1">
    <source>
        <dbReference type="PROSITE" id="PS50076"/>
    </source>
</evidence>
<dbReference type="Gene3D" id="1.10.287.110">
    <property type="entry name" value="DnaJ domain"/>
    <property type="match status" value="1"/>
</dbReference>
<dbReference type="Pfam" id="PF00226">
    <property type="entry name" value="DnaJ"/>
    <property type="match status" value="1"/>
</dbReference>
<keyword evidence="3" id="KW-1185">Reference proteome</keyword>
<dbReference type="PANTHER" id="PTHR24074">
    <property type="entry name" value="CO-CHAPERONE PROTEIN DJLA"/>
    <property type="match status" value="1"/>
</dbReference>
<evidence type="ECO:0000313" key="3">
    <source>
        <dbReference type="Proteomes" id="UP000261812"/>
    </source>
</evidence>
<dbReference type="SUPFAM" id="SSF46565">
    <property type="entry name" value="Chaperone J-domain"/>
    <property type="match status" value="1"/>
</dbReference>
<dbReference type="Proteomes" id="UP000261812">
    <property type="component" value="Chromosome"/>
</dbReference>
<proteinExistence type="predicted"/>